<name>A0A432XB17_9GAMM</name>
<feature type="compositionally biased region" description="Low complexity" evidence="7">
    <location>
        <begin position="53"/>
        <end position="65"/>
    </location>
</feature>
<dbReference type="PANTHER" id="PTHR33217">
    <property type="entry name" value="TRANSPOSASE FOR INSERTION SEQUENCE ELEMENT IS1081"/>
    <property type="match status" value="1"/>
</dbReference>
<dbReference type="Pfam" id="PF00872">
    <property type="entry name" value="Transposase_mut"/>
    <property type="match status" value="1"/>
</dbReference>
<evidence type="ECO:0000256" key="5">
    <source>
        <dbReference type="ARBA" id="ARBA00023172"/>
    </source>
</evidence>
<dbReference type="GO" id="GO:0004803">
    <property type="term" value="F:transposase activity"/>
    <property type="evidence" value="ECO:0007669"/>
    <property type="project" value="UniProtKB-UniRule"/>
</dbReference>
<dbReference type="NCBIfam" id="NF033543">
    <property type="entry name" value="transpos_IS256"/>
    <property type="match status" value="1"/>
</dbReference>
<protein>
    <recommendedName>
        <fullName evidence="6">Mutator family transposase</fullName>
    </recommendedName>
</protein>
<keyword evidence="3 6" id="KW-0815">Transposition</keyword>
<reference evidence="9" key="1">
    <citation type="journal article" date="2018" name="Front. Microbiol.">
        <title>Genome-Based Analysis Reveals the Taxonomy and Diversity of the Family Idiomarinaceae.</title>
        <authorList>
            <person name="Liu Y."/>
            <person name="Lai Q."/>
            <person name="Shao Z."/>
        </authorList>
    </citation>
    <scope>NUCLEOTIDE SEQUENCE [LARGE SCALE GENOMIC DNA]</scope>
    <source>
        <strain evidence="9">908033</strain>
    </source>
</reference>
<evidence type="ECO:0000256" key="7">
    <source>
        <dbReference type="SAM" id="MobiDB-lite"/>
    </source>
</evidence>
<organism evidence="8 9">
    <name type="scientific">Pseudidiomarina donghaiensis</name>
    <dbReference type="NCBI Taxonomy" id="519452"/>
    <lineage>
        <taxon>Bacteria</taxon>
        <taxon>Pseudomonadati</taxon>
        <taxon>Pseudomonadota</taxon>
        <taxon>Gammaproteobacteria</taxon>
        <taxon>Alteromonadales</taxon>
        <taxon>Idiomarinaceae</taxon>
        <taxon>Pseudidiomarina</taxon>
    </lineage>
</organism>
<dbReference type="Proteomes" id="UP000286985">
    <property type="component" value="Unassembled WGS sequence"/>
</dbReference>
<sequence>MPISDKLIDQLLDGCDSPEDILGEAGLLKQLTKKVAERVLEAEMEAHLGYAPNDSAGNNSGNSRNGKTKKTVRSINGDVELDIPRDRNGSFEPKLVRKGERQLNGFDERIIALYARGMTTRDMTTRDIQAYLEEAYGVEVSPTFISQVTNAVMDEVKAWQHRPLAKLYPVVYLDCLVVRSRDSGVVQNKSVYLALGINTDGEKELLGLWMAQTEGAKFWLSVMNELKNRGVDDIFIACCDGLKGFPEAIEAVYPKTQVQLCIVHQIRHSLRYVNWKQRKTIAADLKLIYGAATRAEAEQALENFASTWDSEHPTISRSWRANWERLSVFFDYPVEIRKAIYTTNAIESLNASLRKITKTRRSFPNDEAVMKVLYLALHQASKKWTMPIRNWKPAMAQFEIIYQDRI</sequence>
<evidence type="ECO:0000313" key="9">
    <source>
        <dbReference type="Proteomes" id="UP000286985"/>
    </source>
</evidence>
<keyword evidence="6" id="KW-0814">Transposable element</keyword>
<comment type="function">
    <text evidence="1 6">Required for the transposition of the insertion element.</text>
</comment>
<comment type="caution">
    <text evidence="8">The sequence shown here is derived from an EMBL/GenBank/DDBJ whole genome shotgun (WGS) entry which is preliminary data.</text>
</comment>
<dbReference type="OrthoDB" id="9793302at2"/>
<dbReference type="PROSITE" id="PS01007">
    <property type="entry name" value="TRANSPOSASE_MUTATOR"/>
    <property type="match status" value="1"/>
</dbReference>
<dbReference type="EMBL" id="PIPU01000010">
    <property type="protein sequence ID" value="RUO45944.1"/>
    <property type="molecule type" value="Genomic_DNA"/>
</dbReference>
<feature type="region of interest" description="Disordered" evidence="7">
    <location>
        <begin position="50"/>
        <end position="72"/>
    </location>
</feature>
<evidence type="ECO:0000256" key="2">
    <source>
        <dbReference type="ARBA" id="ARBA00010961"/>
    </source>
</evidence>
<dbReference type="GO" id="GO:0003677">
    <property type="term" value="F:DNA binding"/>
    <property type="evidence" value="ECO:0007669"/>
    <property type="project" value="UniProtKB-UniRule"/>
</dbReference>
<comment type="similarity">
    <text evidence="2 6">Belongs to the transposase mutator family.</text>
</comment>
<evidence type="ECO:0000256" key="4">
    <source>
        <dbReference type="ARBA" id="ARBA00023125"/>
    </source>
</evidence>
<keyword evidence="4 6" id="KW-0238">DNA-binding</keyword>
<dbReference type="AlphaFoldDB" id="A0A432XB17"/>
<proteinExistence type="inferred from homology"/>
<evidence type="ECO:0000256" key="1">
    <source>
        <dbReference type="ARBA" id="ARBA00002190"/>
    </source>
</evidence>
<dbReference type="STRING" id="519452.SAMN04488139_0074"/>
<accession>A0A432XB17</accession>
<evidence type="ECO:0000313" key="8">
    <source>
        <dbReference type="EMBL" id="RUO45944.1"/>
    </source>
</evidence>
<evidence type="ECO:0000256" key="3">
    <source>
        <dbReference type="ARBA" id="ARBA00022578"/>
    </source>
</evidence>
<keyword evidence="5 6" id="KW-0233">DNA recombination</keyword>
<dbReference type="RefSeq" id="WP_092842139.1">
    <property type="nucleotide sequence ID" value="NZ_FPCF01000011.1"/>
</dbReference>
<dbReference type="PANTHER" id="PTHR33217:SF5">
    <property type="entry name" value="MUTATOR FAMILY TRANSPOSASE"/>
    <property type="match status" value="1"/>
</dbReference>
<evidence type="ECO:0000256" key="6">
    <source>
        <dbReference type="RuleBase" id="RU365089"/>
    </source>
</evidence>
<dbReference type="InterPro" id="IPR001207">
    <property type="entry name" value="Transposase_mutator"/>
</dbReference>
<keyword evidence="9" id="KW-1185">Reference proteome</keyword>
<gene>
    <name evidence="8" type="ORF">CWE24_12345</name>
</gene>
<dbReference type="GO" id="GO:0006313">
    <property type="term" value="P:DNA transposition"/>
    <property type="evidence" value="ECO:0007669"/>
    <property type="project" value="UniProtKB-UniRule"/>
</dbReference>